<evidence type="ECO:0000313" key="2">
    <source>
        <dbReference type="EMBL" id="TGO27141.1"/>
    </source>
</evidence>
<comment type="caution">
    <text evidence="2">The sequence shown here is derived from an EMBL/GenBank/DDBJ whole genome shotgun (WGS) entry which is preliminary data.</text>
</comment>
<evidence type="ECO:0000313" key="3">
    <source>
        <dbReference type="Proteomes" id="UP000297910"/>
    </source>
</evidence>
<sequence length="213" mass="24000">MASAVYRPLNNTSQEIRVIKILPAKSGRFDEALACTFEYISLVDDLETGFTALSYTWGDVVHDEDHPNGEQIARGLSDPSKALSSEPNTVEGVPVNIGENLLDALKYFRSEAAVKTTQRTLAQKPRFTPETRLWADALCINQEDLTGRNQQVSIMHQIYKHASRILVWPSILHYEAAIIDNFGSDNWNTTQSLLRSYNTKLITILQNPQFDKC</sequence>
<feature type="domain" description="Heterokaryon incompatibility" evidence="1">
    <location>
        <begin position="50"/>
        <end position="170"/>
    </location>
</feature>
<reference evidence="2 3" key="1">
    <citation type="submission" date="2017-12" db="EMBL/GenBank/DDBJ databases">
        <title>Comparative genomics of Botrytis spp.</title>
        <authorList>
            <person name="Valero-Jimenez C.A."/>
            <person name="Tapia P."/>
            <person name="Veloso J."/>
            <person name="Silva-Moreno E."/>
            <person name="Staats M."/>
            <person name="Valdes J.H."/>
            <person name="Van Kan J.A.L."/>
        </authorList>
    </citation>
    <scope>NUCLEOTIDE SEQUENCE [LARGE SCALE GENOMIC DNA]</scope>
    <source>
        <strain evidence="2 3">Bp0003</strain>
    </source>
</reference>
<dbReference type="InterPro" id="IPR052895">
    <property type="entry name" value="HetReg/Transcr_Mod"/>
</dbReference>
<dbReference type="EMBL" id="PQXI01000046">
    <property type="protein sequence ID" value="TGO27141.1"/>
    <property type="molecule type" value="Genomic_DNA"/>
</dbReference>
<evidence type="ECO:0000259" key="1">
    <source>
        <dbReference type="Pfam" id="PF06985"/>
    </source>
</evidence>
<dbReference type="Pfam" id="PF06985">
    <property type="entry name" value="HET"/>
    <property type="match status" value="1"/>
</dbReference>
<proteinExistence type="predicted"/>
<accession>A0A4Z1FZF1</accession>
<dbReference type="AlphaFoldDB" id="A0A4Z1FZF1"/>
<keyword evidence="3" id="KW-1185">Reference proteome</keyword>
<dbReference type="Proteomes" id="UP000297910">
    <property type="component" value="Unassembled WGS sequence"/>
</dbReference>
<dbReference type="PANTHER" id="PTHR24148:SF73">
    <property type="entry name" value="HET DOMAIN PROTEIN (AFU_ORTHOLOGUE AFUA_8G01020)"/>
    <property type="match status" value="1"/>
</dbReference>
<organism evidence="2 3">
    <name type="scientific">Botrytis paeoniae</name>
    <dbReference type="NCBI Taxonomy" id="278948"/>
    <lineage>
        <taxon>Eukaryota</taxon>
        <taxon>Fungi</taxon>
        <taxon>Dikarya</taxon>
        <taxon>Ascomycota</taxon>
        <taxon>Pezizomycotina</taxon>
        <taxon>Leotiomycetes</taxon>
        <taxon>Helotiales</taxon>
        <taxon>Sclerotiniaceae</taxon>
        <taxon>Botrytis</taxon>
    </lineage>
</organism>
<dbReference type="PANTHER" id="PTHR24148">
    <property type="entry name" value="ANKYRIN REPEAT DOMAIN-CONTAINING PROTEIN 39 HOMOLOG-RELATED"/>
    <property type="match status" value="1"/>
</dbReference>
<dbReference type="InterPro" id="IPR010730">
    <property type="entry name" value="HET"/>
</dbReference>
<protein>
    <recommendedName>
        <fullName evidence="1">Heterokaryon incompatibility domain-containing protein</fullName>
    </recommendedName>
</protein>
<name>A0A4Z1FZF1_9HELO</name>
<gene>
    <name evidence="2" type="ORF">BPAE_0046g00020</name>
</gene>